<dbReference type="InterPro" id="IPR036910">
    <property type="entry name" value="HMG_box_dom_sf"/>
</dbReference>
<evidence type="ECO:0000256" key="2">
    <source>
        <dbReference type="ARBA" id="ARBA00023242"/>
    </source>
</evidence>
<dbReference type="AlphaFoldDB" id="A0A068SC71"/>
<feature type="compositionally biased region" description="Basic and acidic residues" evidence="4">
    <location>
        <begin position="293"/>
        <end position="319"/>
    </location>
</feature>
<evidence type="ECO:0000256" key="1">
    <source>
        <dbReference type="ARBA" id="ARBA00023125"/>
    </source>
</evidence>
<protein>
    <recommendedName>
        <fullName evidence="5">HMG box domain-containing protein</fullName>
    </recommendedName>
</protein>
<evidence type="ECO:0000259" key="5">
    <source>
        <dbReference type="PROSITE" id="PS50118"/>
    </source>
</evidence>
<keyword evidence="1 3" id="KW-0238">DNA-binding</keyword>
<dbReference type="SMART" id="SM00398">
    <property type="entry name" value="HMG"/>
    <property type="match status" value="1"/>
</dbReference>
<dbReference type="STRING" id="1263082.A0A068SC71"/>
<dbReference type="VEuPathDB" id="FungiDB:LCOR_10779.1"/>
<dbReference type="PANTHER" id="PTHR46040:SF3">
    <property type="entry name" value="HIGH MOBILITY GROUP PROTEIN 2"/>
    <property type="match status" value="1"/>
</dbReference>
<feature type="compositionally biased region" description="Acidic residues" evidence="4">
    <location>
        <begin position="207"/>
        <end position="223"/>
    </location>
</feature>
<dbReference type="Gene3D" id="1.10.30.10">
    <property type="entry name" value="High mobility group box domain"/>
    <property type="match status" value="1"/>
</dbReference>
<feature type="region of interest" description="Disordered" evidence="4">
    <location>
        <begin position="274"/>
        <end position="342"/>
    </location>
</feature>
<name>A0A068SC71_9FUNG</name>
<organism evidence="6 7">
    <name type="scientific">Lichtheimia corymbifera JMRC:FSU:9682</name>
    <dbReference type="NCBI Taxonomy" id="1263082"/>
    <lineage>
        <taxon>Eukaryota</taxon>
        <taxon>Fungi</taxon>
        <taxon>Fungi incertae sedis</taxon>
        <taxon>Mucoromycota</taxon>
        <taxon>Mucoromycotina</taxon>
        <taxon>Mucoromycetes</taxon>
        <taxon>Mucorales</taxon>
        <taxon>Lichtheimiaceae</taxon>
        <taxon>Lichtheimia</taxon>
    </lineage>
</organism>
<accession>A0A068SC71</accession>
<evidence type="ECO:0000256" key="4">
    <source>
        <dbReference type="SAM" id="MobiDB-lite"/>
    </source>
</evidence>
<feature type="region of interest" description="Disordered" evidence="4">
    <location>
        <begin position="37"/>
        <end position="79"/>
    </location>
</feature>
<evidence type="ECO:0000256" key="3">
    <source>
        <dbReference type="PROSITE-ProRule" id="PRU00267"/>
    </source>
</evidence>
<dbReference type="OrthoDB" id="1919336at2759"/>
<feature type="compositionally biased region" description="Polar residues" evidence="4">
    <location>
        <begin position="138"/>
        <end position="147"/>
    </location>
</feature>
<feature type="compositionally biased region" description="Polar residues" evidence="4">
    <location>
        <begin position="320"/>
        <end position="332"/>
    </location>
</feature>
<feature type="compositionally biased region" description="Polar residues" evidence="4">
    <location>
        <begin position="171"/>
        <end position="184"/>
    </location>
</feature>
<dbReference type="GO" id="GO:0010468">
    <property type="term" value="P:regulation of gene expression"/>
    <property type="evidence" value="ECO:0007669"/>
    <property type="project" value="TreeGrafter"/>
</dbReference>
<dbReference type="SUPFAM" id="SSF47095">
    <property type="entry name" value="HMG-box"/>
    <property type="match status" value="1"/>
</dbReference>
<proteinExistence type="predicted"/>
<feature type="compositionally biased region" description="Basic and acidic residues" evidence="4">
    <location>
        <begin position="64"/>
        <end position="79"/>
    </location>
</feature>
<feature type="compositionally biased region" description="Acidic residues" evidence="4">
    <location>
        <begin position="188"/>
        <end position="200"/>
    </location>
</feature>
<feature type="region of interest" description="Disordered" evidence="4">
    <location>
        <begin position="130"/>
        <end position="259"/>
    </location>
</feature>
<evidence type="ECO:0000313" key="6">
    <source>
        <dbReference type="EMBL" id="CDH59978.1"/>
    </source>
</evidence>
<dbReference type="PROSITE" id="PS50118">
    <property type="entry name" value="HMG_BOX_2"/>
    <property type="match status" value="1"/>
</dbReference>
<reference evidence="6" key="1">
    <citation type="submission" date="2013-08" db="EMBL/GenBank/DDBJ databases">
        <title>Gene expansion shapes genome architecture in the human pathogen Lichtheimia corymbifera: an evolutionary genomics analysis in the ancient terrestrial Mucorales (Mucoromycotina).</title>
        <authorList>
            <person name="Schwartze V.U."/>
            <person name="Winter S."/>
            <person name="Shelest E."/>
            <person name="Marcet-Houben M."/>
            <person name="Horn F."/>
            <person name="Wehner S."/>
            <person name="Hoffmann K."/>
            <person name="Riege K."/>
            <person name="Sammeth M."/>
            <person name="Nowrousian M."/>
            <person name="Valiante V."/>
            <person name="Linde J."/>
            <person name="Jacobsen I.D."/>
            <person name="Marz M."/>
            <person name="Brakhage A.A."/>
            <person name="Gabaldon T."/>
            <person name="Bocker S."/>
            <person name="Voigt K."/>
        </authorList>
    </citation>
    <scope>NUCLEOTIDE SEQUENCE [LARGE SCALE GENOMIC DNA]</scope>
    <source>
        <strain evidence="6">FSU 9682</strain>
    </source>
</reference>
<comment type="caution">
    <text evidence="6">The sequence shown here is derived from an EMBL/GenBank/DDBJ whole genome shotgun (WGS) entry which is preliminary data.</text>
</comment>
<dbReference type="Proteomes" id="UP000027586">
    <property type="component" value="Unassembled WGS sequence"/>
</dbReference>
<feature type="compositionally biased region" description="Acidic residues" evidence="4">
    <location>
        <begin position="155"/>
        <end position="165"/>
    </location>
</feature>
<gene>
    <name evidence="6" type="ORF">LCOR_10779.1</name>
</gene>
<dbReference type="EMBL" id="CBTN010000079">
    <property type="protein sequence ID" value="CDH59978.1"/>
    <property type="molecule type" value="Genomic_DNA"/>
</dbReference>
<feature type="domain" description="HMG box" evidence="5">
    <location>
        <begin position="53"/>
        <end position="121"/>
    </location>
</feature>
<sequence length="342" mass="36976">MPNDADQSSPVKRLSQVCIDAAHQMVLLADLLSEIPARPVEKKTRQPRAPDMPKYPRSSYILFSDDHRQETRKETKSGRASDIVTLLAHKWNALGDAEKQPYIIKAKQERKRYEMEMEAYCAKLAAESLGGEGGEPVATTTPSSNDDSSLKSDGDDQSSNDDAGEGGEPVATTTTSSNDGSSLKSDGDDQSSNDNADESSDNSGSSGDDDDGDISSSETDTDSSDTGSSASQVVELPVPPPQNLTKPKDAAVKKKESIVKPTEKAKQLVINNNIAKHNIAPKQSIKGKQPAKPIEKQSAKSIEKLYAKFTETRSHESSKRPASSISHDTQSNKVKKPKRLKH</sequence>
<dbReference type="Pfam" id="PF00505">
    <property type="entry name" value="HMG_box"/>
    <property type="match status" value="1"/>
</dbReference>
<dbReference type="InterPro" id="IPR051965">
    <property type="entry name" value="ChromReg_NeuronalGeneExpr"/>
</dbReference>
<keyword evidence="2 3" id="KW-0539">Nucleus</keyword>
<feature type="DNA-binding region" description="HMG box" evidence="3">
    <location>
        <begin position="53"/>
        <end position="121"/>
    </location>
</feature>
<feature type="compositionally biased region" description="Basic and acidic residues" evidence="4">
    <location>
        <begin position="246"/>
        <end position="259"/>
    </location>
</feature>
<evidence type="ECO:0000313" key="7">
    <source>
        <dbReference type="Proteomes" id="UP000027586"/>
    </source>
</evidence>
<dbReference type="PANTHER" id="PTHR46040">
    <property type="entry name" value="HIGH MOBILITY GROUP PROTEIN 2"/>
    <property type="match status" value="1"/>
</dbReference>
<dbReference type="GO" id="GO:0003677">
    <property type="term" value="F:DNA binding"/>
    <property type="evidence" value="ECO:0007669"/>
    <property type="project" value="UniProtKB-UniRule"/>
</dbReference>
<dbReference type="InterPro" id="IPR009071">
    <property type="entry name" value="HMG_box_dom"/>
</dbReference>
<keyword evidence="7" id="KW-1185">Reference proteome</keyword>
<feature type="compositionally biased region" description="Basic residues" evidence="4">
    <location>
        <begin position="333"/>
        <end position="342"/>
    </location>
</feature>
<dbReference type="GO" id="GO:0005634">
    <property type="term" value="C:nucleus"/>
    <property type="evidence" value="ECO:0007669"/>
    <property type="project" value="UniProtKB-UniRule"/>
</dbReference>